<dbReference type="InterPro" id="IPR016169">
    <property type="entry name" value="FAD-bd_PCMH_sub2"/>
</dbReference>
<organism evidence="14 15">
    <name type="scientific">Clostridium kluyveri</name>
    <dbReference type="NCBI Taxonomy" id="1534"/>
    <lineage>
        <taxon>Bacteria</taxon>
        <taxon>Bacillati</taxon>
        <taxon>Bacillota</taxon>
        <taxon>Clostridia</taxon>
        <taxon>Eubacteriales</taxon>
        <taxon>Clostridiaceae</taxon>
        <taxon>Clostridium</taxon>
    </lineage>
</organism>
<feature type="domain" description="CBS" evidence="12">
    <location>
        <begin position="224"/>
        <end position="287"/>
    </location>
</feature>
<dbReference type="Pfam" id="PF03471">
    <property type="entry name" value="CorC_HlyC"/>
    <property type="match status" value="1"/>
</dbReference>
<name>A0A1L5FAS0_CLOKL</name>
<reference evidence="14 15" key="1">
    <citation type="submission" date="2016-12" db="EMBL/GenBank/DDBJ databases">
        <title>Complete genome sequence of Clostridium kluyveri JZZ isolated from the pit mud of a Chinese flavor liquor-making factory.</title>
        <authorList>
            <person name="Wang Y."/>
        </authorList>
    </citation>
    <scope>NUCLEOTIDE SEQUENCE [LARGE SCALE GENOMIC DNA]</scope>
    <source>
        <strain evidence="14 15">JZZ</strain>
    </source>
</reference>
<dbReference type="PANTHER" id="PTHR43099:SF2">
    <property type="entry name" value="UPF0053 PROTEIN YRKA"/>
    <property type="match status" value="1"/>
</dbReference>
<evidence type="ECO:0000259" key="13">
    <source>
        <dbReference type="PROSITE" id="PS51846"/>
    </source>
</evidence>
<feature type="transmembrane region" description="Helical" evidence="11">
    <location>
        <begin position="65"/>
        <end position="86"/>
    </location>
</feature>
<dbReference type="Proteomes" id="UP000184604">
    <property type="component" value="Chromosome"/>
</dbReference>
<feature type="transmembrane region" description="Helical" evidence="11">
    <location>
        <begin position="9"/>
        <end position="29"/>
    </location>
</feature>
<dbReference type="PROSITE" id="PS51371">
    <property type="entry name" value="CBS"/>
    <property type="match status" value="2"/>
</dbReference>
<dbReference type="AlphaFoldDB" id="A0A1L5FAS0"/>
<evidence type="ECO:0000313" key="15">
    <source>
        <dbReference type="Proteomes" id="UP000184604"/>
    </source>
</evidence>
<feature type="domain" description="CNNM transmembrane" evidence="13">
    <location>
        <begin position="5"/>
        <end position="205"/>
    </location>
</feature>
<dbReference type="InterPro" id="IPR046342">
    <property type="entry name" value="CBS_dom_sf"/>
</dbReference>
<evidence type="ECO:0000256" key="3">
    <source>
        <dbReference type="ARBA" id="ARBA00022475"/>
    </source>
</evidence>
<accession>A0A1L5FAS0</accession>
<evidence type="ECO:0000256" key="6">
    <source>
        <dbReference type="ARBA" id="ARBA00022989"/>
    </source>
</evidence>
<evidence type="ECO:0000256" key="7">
    <source>
        <dbReference type="ARBA" id="ARBA00023122"/>
    </source>
</evidence>
<evidence type="ECO:0000256" key="5">
    <source>
        <dbReference type="ARBA" id="ARBA00022737"/>
    </source>
</evidence>
<dbReference type="InterPro" id="IPR000644">
    <property type="entry name" value="CBS_dom"/>
</dbReference>
<comment type="similarity">
    <text evidence="2">Belongs to the UPF0053 family.</text>
</comment>
<keyword evidence="6 10" id="KW-1133">Transmembrane helix</keyword>
<dbReference type="PROSITE" id="PS51846">
    <property type="entry name" value="CNNM"/>
    <property type="match status" value="1"/>
</dbReference>
<evidence type="ECO:0000313" key="14">
    <source>
        <dbReference type="EMBL" id="APM40116.1"/>
    </source>
</evidence>
<evidence type="ECO:0000256" key="1">
    <source>
        <dbReference type="ARBA" id="ARBA00004651"/>
    </source>
</evidence>
<dbReference type="PANTHER" id="PTHR43099">
    <property type="entry name" value="UPF0053 PROTEIN YRKA"/>
    <property type="match status" value="1"/>
</dbReference>
<evidence type="ECO:0000256" key="8">
    <source>
        <dbReference type="ARBA" id="ARBA00023136"/>
    </source>
</evidence>
<evidence type="ECO:0000256" key="4">
    <source>
        <dbReference type="ARBA" id="ARBA00022692"/>
    </source>
</evidence>
<dbReference type="SUPFAM" id="SSF56176">
    <property type="entry name" value="FAD-binding/transporter-associated domain-like"/>
    <property type="match status" value="1"/>
</dbReference>
<feature type="domain" description="CBS" evidence="12">
    <location>
        <begin position="290"/>
        <end position="347"/>
    </location>
</feature>
<gene>
    <name evidence="14" type="ORF">BS101_15885</name>
</gene>
<comment type="subcellular location">
    <subcellularLocation>
        <location evidence="1">Cell membrane</location>
        <topology evidence="1">Multi-pass membrane protein</topology>
    </subcellularLocation>
</comment>
<dbReference type="FunFam" id="3.10.580.10:FF:000002">
    <property type="entry name" value="Magnesium/cobalt efflux protein CorC"/>
    <property type="match status" value="1"/>
</dbReference>
<dbReference type="RefSeq" id="WP_073539726.1">
    <property type="nucleotide sequence ID" value="NZ_CP018335.1"/>
</dbReference>
<protein>
    <submittedName>
        <fullName evidence="14">Hemolysin</fullName>
    </submittedName>
</protein>
<dbReference type="Gene3D" id="3.10.580.10">
    <property type="entry name" value="CBS-domain"/>
    <property type="match status" value="1"/>
</dbReference>
<dbReference type="SMART" id="SM01091">
    <property type="entry name" value="CorC_HlyC"/>
    <property type="match status" value="1"/>
</dbReference>
<dbReference type="InterPro" id="IPR044751">
    <property type="entry name" value="Ion_transp-like_CBS"/>
</dbReference>
<dbReference type="Gene3D" id="3.30.465.10">
    <property type="match status" value="1"/>
</dbReference>
<keyword evidence="3" id="KW-1003">Cell membrane</keyword>
<feature type="transmembrane region" description="Helical" evidence="11">
    <location>
        <begin position="139"/>
        <end position="161"/>
    </location>
</feature>
<sequence length="445" mass="50656">MGMSWQNNIVFELILILILTVINAFFSAVEMAVVALNKRRVSYLAEEGNKKAHIILNLLDDPSNFLATIQVGITLAGFFASAYAATTLSTRFAVYLDKISIPYSSKVAVIVITILLSYITLVLGELFPKRIALQHSEIIAMAFIRPILFISKIMIPFVKLLSGSTNLIMKLFNLSTENVENKISEEEIRSIIELGQENGIFNQSELQMIERIFEFDDKVAKEVMTPRTEVFGIDIDNVFSRSVKDIMEEKYSRIPVYKDDTDNIIGILYIKDLFVEIMKISIDNIDIKPLLRTPYFVPENKNIGVLFKELQSTKNHMAILIDEYGGFSGIVTIEDLIEEVMGNIFDEYDDNEQYVSKLDENTYLVSGLLSIYEVNEFLDLELKSDNSDTIGGFVMELLGSIPKEGEENTVEYENIIFKVEKIDEKRIEVLKIYISDKKKNQALDE</sequence>
<evidence type="ECO:0000256" key="2">
    <source>
        <dbReference type="ARBA" id="ARBA00006337"/>
    </source>
</evidence>
<keyword evidence="8 10" id="KW-0472">Membrane</keyword>
<dbReference type="InterPro" id="IPR002550">
    <property type="entry name" value="CNNM"/>
</dbReference>
<dbReference type="Pfam" id="PF00571">
    <property type="entry name" value="CBS"/>
    <property type="match status" value="2"/>
</dbReference>
<feature type="transmembrane region" description="Helical" evidence="11">
    <location>
        <begin position="107"/>
        <end position="127"/>
    </location>
</feature>
<dbReference type="OrthoDB" id="9798188at2"/>
<dbReference type="InterPro" id="IPR036318">
    <property type="entry name" value="FAD-bd_PCMH-like_sf"/>
</dbReference>
<evidence type="ECO:0000259" key="12">
    <source>
        <dbReference type="PROSITE" id="PS51371"/>
    </source>
</evidence>
<dbReference type="InterPro" id="IPR051676">
    <property type="entry name" value="UPF0053_domain"/>
</dbReference>
<keyword evidence="7 9" id="KW-0129">CBS domain</keyword>
<dbReference type="GO" id="GO:0050660">
    <property type="term" value="F:flavin adenine dinucleotide binding"/>
    <property type="evidence" value="ECO:0007669"/>
    <property type="project" value="InterPro"/>
</dbReference>
<dbReference type="EMBL" id="CP018335">
    <property type="protein sequence ID" value="APM40116.1"/>
    <property type="molecule type" value="Genomic_DNA"/>
</dbReference>
<evidence type="ECO:0000256" key="9">
    <source>
        <dbReference type="PROSITE-ProRule" id="PRU00703"/>
    </source>
</evidence>
<dbReference type="InterPro" id="IPR005170">
    <property type="entry name" value="Transptr-assoc_dom"/>
</dbReference>
<keyword evidence="5" id="KW-0677">Repeat</keyword>
<proteinExistence type="inferred from homology"/>
<evidence type="ECO:0000256" key="10">
    <source>
        <dbReference type="PROSITE-ProRule" id="PRU01193"/>
    </source>
</evidence>
<dbReference type="Pfam" id="PF01595">
    <property type="entry name" value="CNNM"/>
    <property type="match status" value="1"/>
</dbReference>
<keyword evidence="4 10" id="KW-0812">Transmembrane</keyword>
<dbReference type="CDD" id="cd04590">
    <property type="entry name" value="CBS_pair_CorC_HlyC_assoc"/>
    <property type="match status" value="1"/>
</dbReference>
<dbReference type="SUPFAM" id="SSF54631">
    <property type="entry name" value="CBS-domain pair"/>
    <property type="match status" value="1"/>
</dbReference>
<evidence type="ECO:0000256" key="11">
    <source>
        <dbReference type="SAM" id="Phobius"/>
    </source>
</evidence>
<dbReference type="GO" id="GO:0005886">
    <property type="term" value="C:plasma membrane"/>
    <property type="evidence" value="ECO:0007669"/>
    <property type="project" value="UniProtKB-SubCell"/>
</dbReference>